<dbReference type="PROSITE" id="PS51746">
    <property type="entry name" value="PPM_2"/>
    <property type="match status" value="1"/>
</dbReference>
<name>A0A1D2YTV5_9BACI</name>
<dbReference type="Proteomes" id="UP000243739">
    <property type="component" value="Unassembled WGS sequence"/>
</dbReference>
<dbReference type="CDD" id="cd00143">
    <property type="entry name" value="PP2Cc"/>
    <property type="match status" value="1"/>
</dbReference>
<dbReference type="Pfam" id="PF13672">
    <property type="entry name" value="PP2C_2"/>
    <property type="match status" value="1"/>
</dbReference>
<gene>
    <name evidence="2" type="ORF">BHF71_02545</name>
</gene>
<dbReference type="InterPro" id="IPR036457">
    <property type="entry name" value="PPM-type-like_dom_sf"/>
</dbReference>
<dbReference type="InterPro" id="IPR015655">
    <property type="entry name" value="PP2C"/>
</dbReference>
<feature type="domain" description="PPM-type phosphatase" evidence="1">
    <location>
        <begin position="11"/>
        <end position="254"/>
    </location>
</feature>
<evidence type="ECO:0000313" key="2">
    <source>
        <dbReference type="EMBL" id="OEF99081.1"/>
    </source>
</evidence>
<accession>A0A1D2YTV5</accession>
<protein>
    <recommendedName>
        <fullName evidence="1">PPM-type phosphatase domain-containing protein</fullName>
    </recommendedName>
</protein>
<dbReference type="EMBL" id="MIJF01000035">
    <property type="protein sequence ID" value="OEF99081.1"/>
    <property type="molecule type" value="Genomic_DNA"/>
</dbReference>
<dbReference type="SMART" id="SM00332">
    <property type="entry name" value="PP2Cc"/>
    <property type="match status" value="1"/>
</dbReference>
<dbReference type="Gene3D" id="3.60.40.10">
    <property type="entry name" value="PPM-type phosphatase domain"/>
    <property type="match status" value="1"/>
</dbReference>
<dbReference type="InterPro" id="IPR001932">
    <property type="entry name" value="PPM-type_phosphatase-like_dom"/>
</dbReference>
<dbReference type="STRING" id="337097.BHF71_02545"/>
<evidence type="ECO:0000259" key="1">
    <source>
        <dbReference type="PROSITE" id="PS51746"/>
    </source>
</evidence>
<dbReference type="SUPFAM" id="SSF81606">
    <property type="entry name" value="PP2C-like"/>
    <property type="match status" value="1"/>
</dbReference>
<dbReference type="GO" id="GO:0004722">
    <property type="term" value="F:protein serine/threonine phosphatase activity"/>
    <property type="evidence" value="ECO:0007669"/>
    <property type="project" value="InterPro"/>
</dbReference>
<dbReference type="SMART" id="SM00331">
    <property type="entry name" value="PP2C_SIG"/>
    <property type="match status" value="1"/>
</dbReference>
<dbReference type="NCBIfam" id="NF033484">
    <property type="entry name" value="Stp1_PP2C_phos"/>
    <property type="match status" value="1"/>
</dbReference>
<proteinExistence type="predicted"/>
<comment type="caution">
    <text evidence="2">The sequence shown here is derived from an EMBL/GenBank/DDBJ whole genome shotgun (WGS) entry which is preliminary data.</text>
</comment>
<reference evidence="2 3" key="1">
    <citation type="submission" date="2016-09" db="EMBL/GenBank/DDBJ databases">
        <title>Draft genome sequence for the type strain of Vulcanibacillus modesticaldus BR, a strictly anaerobic, moderately thermophilic, and nitrate-reducing bacterium from deep sea-hydrothermal vents of the Mid-Atlantic Ridge.</title>
        <authorList>
            <person name="Abin C.A."/>
            <person name="Hollibaugh J.T."/>
        </authorList>
    </citation>
    <scope>NUCLEOTIDE SEQUENCE [LARGE SCALE GENOMIC DNA]</scope>
    <source>
        <strain evidence="2 3">BR</strain>
    </source>
</reference>
<dbReference type="PANTHER" id="PTHR47992">
    <property type="entry name" value="PROTEIN PHOSPHATASE"/>
    <property type="match status" value="1"/>
</dbReference>
<sequence>MNLNYEVRGLQAAVRTDVGKVRAINEDYIFVSDPYPNGLLVAIVADGMGGHQAGEIASKTAVEVIYHEIHQIMSNNLSIEGYQLALEKAIHKANGEVYKQSLNNDGYRGMGTTILASIISPEWIILGHIGDSRAYLVDDNNIRQLTEDHSLVNELVKEGQLTQEEAMTHPKKNILTRALGTEEKVKVDICLIHWEKDQTLLLCSDGLTNHVSDEKIFEVLNQKDVSIENKTDYLLSLAIDAGGEDNISIILVCH</sequence>
<organism evidence="2 3">
    <name type="scientific">Vulcanibacillus modesticaldus</name>
    <dbReference type="NCBI Taxonomy" id="337097"/>
    <lineage>
        <taxon>Bacteria</taxon>
        <taxon>Bacillati</taxon>
        <taxon>Bacillota</taxon>
        <taxon>Bacilli</taxon>
        <taxon>Bacillales</taxon>
        <taxon>Bacillaceae</taxon>
        <taxon>Vulcanibacillus</taxon>
    </lineage>
</organism>
<dbReference type="OrthoDB" id="9801841at2"/>
<evidence type="ECO:0000313" key="3">
    <source>
        <dbReference type="Proteomes" id="UP000243739"/>
    </source>
</evidence>
<dbReference type="AlphaFoldDB" id="A0A1D2YTV5"/>
<keyword evidence="3" id="KW-1185">Reference proteome</keyword>